<dbReference type="PROSITE" id="PS00297">
    <property type="entry name" value="HSP70_1"/>
    <property type="match status" value="1"/>
</dbReference>
<keyword evidence="3 4" id="KW-0067">ATP-binding</keyword>
<dbReference type="InterPro" id="IPR018181">
    <property type="entry name" value="Heat_shock_70_CS"/>
</dbReference>
<reference evidence="8" key="1">
    <citation type="submission" date="2025-08" db="UniProtKB">
        <authorList>
            <consortium name="RefSeq"/>
        </authorList>
    </citation>
    <scope>IDENTIFICATION</scope>
    <source>
        <tissue evidence="8">Total insect</tissue>
    </source>
</reference>
<dbReference type="Gene3D" id="3.30.420.40">
    <property type="match status" value="2"/>
</dbReference>
<sequence length="565" mass="62099">MAMKRSFDSMESGAGSSSGSGGSGSGLVVGIDLGTTYSVVGVCRKGRVEIFCNDSGSRITPSVVGFMGGQMFVGDAAKDLPAVNQVYDAKRLIGRPWIDVCDFRKRHWPFTLVEKNGEAKIRTFVNGSKKDFCPVEISAMVLRGLKEIAEGVLQERVTRAVVTVPAYFNERQRQATKLAGTVAGLEIIAMINEPTAAAIAYALDKKKSGQSESDKKTVFIYDLGGGTFDVSVLTAAGSEYTVLASDGDTNLGGQDFDERLLHHFIEEVRTKHGVNLDPTSVQELRKVCELVKRKLSTLAEVPISHFFSRHNLAFKSSITRARFESLIIDLLKKTLITSSKVITESKLQPGDIDEVVLVGGSTRIPKVTSLLRELFVDKEPRRSINPDEAVAFGAAVHAATLSGDKYFSNLVKLRDVTPLSLGIDTVGGLFSPVIPRNTPVPCERTSQFSNAHDYQTAVNFKVFQGERPLSKDNYYLKKEFSVSVPPKPRNENKLDCTFNLDANGLLTVWAIDKETGNRGQVTINPKDAKVSEKELETMLKNAQKLRDMDQKAKQKLENEYKRQCL</sequence>
<dbReference type="GeneID" id="117647928"/>
<dbReference type="PANTHER" id="PTHR19375">
    <property type="entry name" value="HEAT SHOCK PROTEIN 70KDA"/>
    <property type="match status" value="1"/>
</dbReference>
<dbReference type="GO" id="GO:0005524">
    <property type="term" value="F:ATP binding"/>
    <property type="evidence" value="ECO:0007669"/>
    <property type="project" value="UniProtKB-KW"/>
</dbReference>
<dbReference type="InParanoid" id="A0A6P8Z6H0"/>
<dbReference type="FunFam" id="3.30.30.30:FF:000005">
    <property type="entry name" value="Heat shock protein ssb1"/>
    <property type="match status" value="1"/>
</dbReference>
<evidence type="ECO:0000256" key="6">
    <source>
        <dbReference type="SAM" id="MobiDB-lite"/>
    </source>
</evidence>
<evidence type="ECO:0000256" key="4">
    <source>
        <dbReference type="RuleBase" id="RU003322"/>
    </source>
</evidence>
<protein>
    <submittedName>
        <fullName evidence="8">Endoplasmic reticulum chaperone BiP-like</fullName>
    </submittedName>
</protein>
<dbReference type="PROSITE" id="PS01036">
    <property type="entry name" value="HSP70_3"/>
    <property type="match status" value="1"/>
</dbReference>
<feature type="coiled-coil region" evidence="5">
    <location>
        <begin position="528"/>
        <end position="559"/>
    </location>
</feature>
<dbReference type="Pfam" id="PF00012">
    <property type="entry name" value="HSP70"/>
    <property type="match status" value="1"/>
</dbReference>
<dbReference type="Proteomes" id="UP000515158">
    <property type="component" value="Unplaced"/>
</dbReference>
<gene>
    <name evidence="8" type="primary">LOC117647928</name>
</gene>
<dbReference type="PROSITE" id="PS00329">
    <property type="entry name" value="HSP70_2"/>
    <property type="match status" value="1"/>
</dbReference>
<dbReference type="AlphaFoldDB" id="A0A6P8Z6H0"/>
<dbReference type="PRINTS" id="PR00301">
    <property type="entry name" value="HEATSHOCK70"/>
</dbReference>
<name>A0A6P8Z6H0_THRPL</name>
<proteinExistence type="inferred from homology"/>
<comment type="similarity">
    <text evidence="1 4">Belongs to the heat shock protein 70 family.</text>
</comment>
<evidence type="ECO:0000313" key="7">
    <source>
        <dbReference type="Proteomes" id="UP000515158"/>
    </source>
</evidence>
<dbReference type="FunFam" id="3.90.640.10:FF:000003">
    <property type="entry name" value="Molecular chaperone DnaK"/>
    <property type="match status" value="1"/>
</dbReference>
<dbReference type="OrthoDB" id="8188583at2759"/>
<evidence type="ECO:0000256" key="2">
    <source>
        <dbReference type="ARBA" id="ARBA00022741"/>
    </source>
</evidence>
<keyword evidence="7" id="KW-1185">Reference proteome</keyword>
<organism evidence="8">
    <name type="scientific">Thrips palmi</name>
    <name type="common">Melon thrips</name>
    <dbReference type="NCBI Taxonomy" id="161013"/>
    <lineage>
        <taxon>Eukaryota</taxon>
        <taxon>Metazoa</taxon>
        <taxon>Ecdysozoa</taxon>
        <taxon>Arthropoda</taxon>
        <taxon>Hexapoda</taxon>
        <taxon>Insecta</taxon>
        <taxon>Pterygota</taxon>
        <taxon>Neoptera</taxon>
        <taxon>Paraneoptera</taxon>
        <taxon>Thysanoptera</taxon>
        <taxon>Terebrantia</taxon>
        <taxon>Thripoidea</taxon>
        <taxon>Thripidae</taxon>
        <taxon>Thrips</taxon>
    </lineage>
</organism>
<dbReference type="KEGG" id="tpal:117647928"/>
<dbReference type="Gene3D" id="3.90.640.10">
    <property type="entry name" value="Actin, Chain A, domain 4"/>
    <property type="match status" value="1"/>
</dbReference>
<dbReference type="InterPro" id="IPR029047">
    <property type="entry name" value="HSP70_peptide-bd_sf"/>
</dbReference>
<dbReference type="RefSeq" id="XP_034245805.1">
    <property type="nucleotide sequence ID" value="XM_034389914.1"/>
</dbReference>
<dbReference type="InterPro" id="IPR043129">
    <property type="entry name" value="ATPase_NBD"/>
</dbReference>
<feature type="region of interest" description="Disordered" evidence="6">
    <location>
        <begin position="1"/>
        <end position="23"/>
    </location>
</feature>
<dbReference type="SUPFAM" id="SSF53067">
    <property type="entry name" value="Actin-like ATPase domain"/>
    <property type="match status" value="2"/>
</dbReference>
<dbReference type="SUPFAM" id="SSF100920">
    <property type="entry name" value="Heat shock protein 70kD (HSP70), peptide-binding domain"/>
    <property type="match status" value="1"/>
</dbReference>
<dbReference type="InterPro" id="IPR013126">
    <property type="entry name" value="Hsp_70_fam"/>
</dbReference>
<dbReference type="CDD" id="cd24028">
    <property type="entry name" value="ASKHA_NBD_HSP70_HSPA1-like"/>
    <property type="match status" value="1"/>
</dbReference>
<dbReference type="Gene3D" id="3.30.30.30">
    <property type="match status" value="1"/>
</dbReference>
<evidence type="ECO:0000256" key="5">
    <source>
        <dbReference type="SAM" id="Coils"/>
    </source>
</evidence>
<accession>A0A6P8Z6H0</accession>
<evidence type="ECO:0000256" key="1">
    <source>
        <dbReference type="ARBA" id="ARBA00007381"/>
    </source>
</evidence>
<dbReference type="Gene3D" id="2.60.34.10">
    <property type="entry name" value="Substrate Binding Domain Of DNAk, Chain A, domain 1"/>
    <property type="match status" value="1"/>
</dbReference>
<dbReference type="GO" id="GO:0140662">
    <property type="term" value="F:ATP-dependent protein folding chaperone"/>
    <property type="evidence" value="ECO:0007669"/>
    <property type="project" value="InterPro"/>
</dbReference>
<evidence type="ECO:0000256" key="3">
    <source>
        <dbReference type="ARBA" id="ARBA00022840"/>
    </source>
</evidence>
<keyword evidence="5" id="KW-0175">Coiled coil</keyword>
<keyword evidence="2 4" id="KW-0547">Nucleotide-binding</keyword>
<evidence type="ECO:0000313" key="8">
    <source>
        <dbReference type="RefSeq" id="XP_034245805.1"/>
    </source>
</evidence>